<evidence type="ECO:0000313" key="9">
    <source>
        <dbReference type="Proteomes" id="UP000198310"/>
    </source>
</evidence>
<dbReference type="UniPathway" id="UPA00124"/>
<proteinExistence type="inferred from homology"/>
<keyword evidence="6" id="KW-0521">NADP</keyword>
<dbReference type="GO" id="GO:0008831">
    <property type="term" value="F:dTDP-4-dehydrorhamnose reductase activity"/>
    <property type="evidence" value="ECO:0007669"/>
    <property type="project" value="UniProtKB-EC"/>
</dbReference>
<dbReference type="NCBIfam" id="TIGR01214">
    <property type="entry name" value="rmlD"/>
    <property type="match status" value="1"/>
</dbReference>
<keyword evidence="9" id="KW-1185">Reference proteome</keyword>
<dbReference type="EMBL" id="FZNS01000005">
    <property type="protein sequence ID" value="SNR68039.1"/>
    <property type="molecule type" value="Genomic_DNA"/>
</dbReference>
<dbReference type="InterPro" id="IPR005913">
    <property type="entry name" value="dTDP_dehydrorham_reduct"/>
</dbReference>
<evidence type="ECO:0000256" key="2">
    <source>
        <dbReference type="ARBA" id="ARBA00010944"/>
    </source>
</evidence>
<gene>
    <name evidence="8" type="ORF">SAMN06269173_10580</name>
</gene>
<evidence type="ECO:0000256" key="3">
    <source>
        <dbReference type="ARBA" id="ARBA00012929"/>
    </source>
</evidence>
<dbReference type="Gene3D" id="3.90.25.10">
    <property type="entry name" value="UDP-galactose 4-epimerase, domain 1"/>
    <property type="match status" value="1"/>
</dbReference>
<accession>A0A238YCF3</accession>
<evidence type="ECO:0000256" key="5">
    <source>
        <dbReference type="ARBA" id="ARBA00048200"/>
    </source>
</evidence>
<feature type="domain" description="RmlD-like substrate binding" evidence="7">
    <location>
        <begin position="13"/>
        <end position="292"/>
    </location>
</feature>
<evidence type="ECO:0000256" key="6">
    <source>
        <dbReference type="RuleBase" id="RU364082"/>
    </source>
</evidence>
<dbReference type="InterPro" id="IPR029903">
    <property type="entry name" value="RmlD-like-bd"/>
</dbReference>
<evidence type="ECO:0000259" key="7">
    <source>
        <dbReference type="Pfam" id="PF04321"/>
    </source>
</evidence>
<organism evidence="8 9">
    <name type="scientific">Hymenobacter mucosus</name>
    <dbReference type="NCBI Taxonomy" id="1411120"/>
    <lineage>
        <taxon>Bacteria</taxon>
        <taxon>Pseudomonadati</taxon>
        <taxon>Bacteroidota</taxon>
        <taxon>Cytophagia</taxon>
        <taxon>Cytophagales</taxon>
        <taxon>Hymenobacteraceae</taxon>
        <taxon>Hymenobacter</taxon>
    </lineage>
</organism>
<dbReference type="Gene3D" id="3.40.50.720">
    <property type="entry name" value="NAD(P)-binding Rossmann-like Domain"/>
    <property type="match status" value="1"/>
</dbReference>
<dbReference type="Pfam" id="PF04321">
    <property type="entry name" value="RmlD_sub_bind"/>
    <property type="match status" value="1"/>
</dbReference>
<dbReference type="EC" id="1.1.1.133" evidence="3 6"/>
<comment type="similarity">
    <text evidence="2 6">Belongs to the dTDP-4-dehydrorhamnose reductase family.</text>
</comment>
<reference evidence="9" key="1">
    <citation type="submission" date="2017-06" db="EMBL/GenBank/DDBJ databases">
        <authorList>
            <person name="Varghese N."/>
            <person name="Submissions S."/>
        </authorList>
    </citation>
    <scope>NUCLEOTIDE SEQUENCE [LARGE SCALE GENOMIC DNA]</scope>
    <source>
        <strain evidence="9">DSM 28041</strain>
    </source>
</reference>
<dbReference type="AlphaFoldDB" id="A0A238YCF3"/>
<protein>
    <recommendedName>
        <fullName evidence="4 6">dTDP-4-dehydrorhamnose reductase</fullName>
        <ecNumber evidence="3 6">1.1.1.133</ecNumber>
    </recommendedName>
</protein>
<evidence type="ECO:0000256" key="1">
    <source>
        <dbReference type="ARBA" id="ARBA00004781"/>
    </source>
</evidence>
<dbReference type="GO" id="GO:0019305">
    <property type="term" value="P:dTDP-rhamnose biosynthetic process"/>
    <property type="evidence" value="ECO:0007669"/>
    <property type="project" value="UniProtKB-UniPathway"/>
</dbReference>
<sequence>MVCLHLTQYMGSTLVFGASGQLGQCLKHVVAERNTAELVFLPEEQANILDMGMLQAAFAQYKPAYCINCAAYTAVDKAEDDIDIARKVNRDGAENLAKLCGEYGTTLIHISTDFVFAGTGNQPLVETDEAAPISVYGLTKLEGEQAIPAHTNQYFILRTSWLYSEYANNFVKTMLKLGREREELRIIWDQVGTPTYAIDLAGCIISIIESQSQQYGIYHYSNEGVTSWYDFAHAIFELGNVAVRTVPIRTAEYPTKATRPAYSVMDKTKAKTQLGVAIPHWRDSLKVCISRLEA</sequence>
<evidence type="ECO:0000256" key="4">
    <source>
        <dbReference type="ARBA" id="ARBA00017099"/>
    </source>
</evidence>
<dbReference type="PANTHER" id="PTHR10491">
    <property type="entry name" value="DTDP-4-DEHYDRORHAMNOSE REDUCTASE"/>
    <property type="match status" value="1"/>
</dbReference>
<dbReference type="Proteomes" id="UP000198310">
    <property type="component" value="Unassembled WGS sequence"/>
</dbReference>
<dbReference type="InterPro" id="IPR036291">
    <property type="entry name" value="NAD(P)-bd_dom_sf"/>
</dbReference>
<comment type="catalytic activity">
    <reaction evidence="5">
        <text>dTDP-beta-L-rhamnose + NADP(+) = dTDP-4-dehydro-beta-L-rhamnose + NADPH + H(+)</text>
        <dbReference type="Rhea" id="RHEA:21796"/>
        <dbReference type="ChEBI" id="CHEBI:15378"/>
        <dbReference type="ChEBI" id="CHEBI:57510"/>
        <dbReference type="ChEBI" id="CHEBI:57783"/>
        <dbReference type="ChEBI" id="CHEBI:58349"/>
        <dbReference type="ChEBI" id="CHEBI:62830"/>
        <dbReference type="EC" id="1.1.1.133"/>
    </reaction>
</comment>
<evidence type="ECO:0000313" key="8">
    <source>
        <dbReference type="EMBL" id="SNR68039.1"/>
    </source>
</evidence>
<comment type="function">
    <text evidence="6">Catalyzes the reduction of dTDP-6-deoxy-L-lyxo-4-hexulose to yield dTDP-L-rhamnose.</text>
</comment>
<dbReference type="SUPFAM" id="SSF51735">
    <property type="entry name" value="NAD(P)-binding Rossmann-fold domains"/>
    <property type="match status" value="1"/>
</dbReference>
<keyword evidence="6" id="KW-0560">Oxidoreductase</keyword>
<dbReference type="PANTHER" id="PTHR10491:SF4">
    <property type="entry name" value="METHIONINE ADENOSYLTRANSFERASE 2 SUBUNIT BETA"/>
    <property type="match status" value="1"/>
</dbReference>
<dbReference type="CDD" id="cd05254">
    <property type="entry name" value="dTDP_HR_like_SDR_e"/>
    <property type="match status" value="1"/>
</dbReference>
<dbReference type="GO" id="GO:0005829">
    <property type="term" value="C:cytosol"/>
    <property type="evidence" value="ECO:0007669"/>
    <property type="project" value="TreeGrafter"/>
</dbReference>
<comment type="pathway">
    <text evidence="1 6">Carbohydrate biosynthesis; dTDP-L-rhamnose biosynthesis.</text>
</comment>
<name>A0A238YCF3_9BACT</name>